<proteinExistence type="predicted"/>
<dbReference type="PANTHER" id="PTHR36899">
    <property type="entry name" value="OS04G0395700 PROTEIN"/>
    <property type="match status" value="1"/>
</dbReference>
<protein>
    <submittedName>
        <fullName evidence="2">Uncharacterized protein</fullName>
    </submittedName>
</protein>
<dbReference type="Proteomes" id="UP000594638">
    <property type="component" value="Unassembled WGS sequence"/>
</dbReference>
<evidence type="ECO:0000256" key="1">
    <source>
        <dbReference type="SAM" id="MobiDB-lite"/>
    </source>
</evidence>
<gene>
    <name evidence="2" type="ORF">OLEA9_A037335</name>
</gene>
<dbReference type="EMBL" id="CACTIH010007249">
    <property type="protein sequence ID" value="CAA3005699.1"/>
    <property type="molecule type" value="Genomic_DNA"/>
</dbReference>
<sequence>MDDKGKGKLIEEFDHDDDDSSDHCESELSSVDSDLTDDPLAKVDLDNMVPSKTRRCTAQPGFHISNDRNQGSGA</sequence>
<keyword evidence="3" id="KW-1185">Reference proteome</keyword>
<evidence type="ECO:0000313" key="3">
    <source>
        <dbReference type="Proteomes" id="UP000594638"/>
    </source>
</evidence>
<accession>A0A8S0TIG0</accession>
<name>A0A8S0TIG0_OLEEU</name>
<feature type="compositionally biased region" description="Basic and acidic residues" evidence="1">
    <location>
        <begin position="1"/>
        <end position="12"/>
    </location>
</feature>
<dbReference type="OrthoDB" id="696786at2759"/>
<dbReference type="Gramene" id="OE9A037335T1">
    <property type="protein sequence ID" value="OE9A037335C1"/>
    <property type="gene ID" value="OE9A037335"/>
</dbReference>
<organism evidence="2 3">
    <name type="scientific">Olea europaea subsp. europaea</name>
    <dbReference type="NCBI Taxonomy" id="158383"/>
    <lineage>
        <taxon>Eukaryota</taxon>
        <taxon>Viridiplantae</taxon>
        <taxon>Streptophyta</taxon>
        <taxon>Embryophyta</taxon>
        <taxon>Tracheophyta</taxon>
        <taxon>Spermatophyta</taxon>
        <taxon>Magnoliopsida</taxon>
        <taxon>eudicotyledons</taxon>
        <taxon>Gunneridae</taxon>
        <taxon>Pentapetalae</taxon>
        <taxon>asterids</taxon>
        <taxon>lamiids</taxon>
        <taxon>Lamiales</taxon>
        <taxon>Oleaceae</taxon>
        <taxon>Oleeae</taxon>
        <taxon>Olea</taxon>
    </lineage>
</organism>
<reference evidence="2 3" key="1">
    <citation type="submission" date="2019-12" db="EMBL/GenBank/DDBJ databases">
        <authorList>
            <person name="Alioto T."/>
            <person name="Alioto T."/>
            <person name="Gomez Garrido J."/>
        </authorList>
    </citation>
    <scope>NUCLEOTIDE SEQUENCE [LARGE SCALE GENOMIC DNA]</scope>
</reference>
<dbReference type="PANTHER" id="PTHR36899:SF3">
    <property type="entry name" value="F13K23.8 PROTEIN"/>
    <property type="match status" value="1"/>
</dbReference>
<dbReference type="AlphaFoldDB" id="A0A8S0TIG0"/>
<feature type="region of interest" description="Disordered" evidence="1">
    <location>
        <begin position="1"/>
        <end position="38"/>
    </location>
</feature>
<evidence type="ECO:0000313" key="2">
    <source>
        <dbReference type="EMBL" id="CAA3005699.1"/>
    </source>
</evidence>
<comment type="caution">
    <text evidence="2">The sequence shown here is derived from an EMBL/GenBank/DDBJ whole genome shotgun (WGS) entry which is preliminary data.</text>
</comment>
<feature type="region of interest" description="Disordered" evidence="1">
    <location>
        <begin position="52"/>
        <end position="74"/>
    </location>
</feature>